<evidence type="ECO:0000259" key="7">
    <source>
        <dbReference type="PROSITE" id="PS51918"/>
    </source>
</evidence>
<dbReference type="SFLD" id="SFLDS00029">
    <property type="entry name" value="Radical_SAM"/>
    <property type="match status" value="1"/>
</dbReference>
<keyword evidence="5" id="KW-0408">Iron</keyword>
<dbReference type="InterPro" id="IPR050377">
    <property type="entry name" value="Radical_SAM_PqqE_MftC-like"/>
</dbReference>
<evidence type="ECO:0000256" key="3">
    <source>
        <dbReference type="ARBA" id="ARBA00022691"/>
    </source>
</evidence>
<gene>
    <name evidence="8" type="ORF">HYY20_08230</name>
</gene>
<evidence type="ECO:0000256" key="5">
    <source>
        <dbReference type="ARBA" id="ARBA00023004"/>
    </source>
</evidence>
<organism evidence="8 9">
    <name type="scientific">Tectimicrobiota bacterium</name>
    <dbReference type="NCBI Taxonomy" id="2528274"/>
    <lineage>
        <taxon>Bacteria</taxon>
        <taxon>Pseudomonadati</taxon>
        <taxon>Nitrospinota/Tectimicrobiota group</taxon>
        <taxon>Candidatus Tectimicrobiota</taxon>
    </lineage>
</organism>
<comment type="cofactor">
    <cofactor evidence="1">
        <name>[4Fe-4S] cluster</name>
        <dbReference type="ChEBI" id="CHEBI:49883"/>
    </cofactor>
</comment>
<dbReference type="InterPro" id="IPR023885">
    <property type="entry name" value="4Fe4S-binding_SPASM_dom"/>
</dbReference>
<dbReference type="GO" id="GO:0046872">
    <property type="term" value="F:metal ion binding"/>
    <property type="evidence" value="ECO:0007669"/>
    <property type="project" value="UniProtKB-KW"/>
</dbReference>
<dbReference type="PANTHER" id="PTHR11228:SF7">
    <property type="entry name" value="PQQA PEPTIDE CYCLASE"/>
    <property type="match status" value="1"/>
</dbReference>
<dbReference type="Pfam" id="PF04055">
    <property type="entry name" value="Radical_SAM"/>
    <property type="match status" value="1"/>
</dbReference>
<keyword evidence="2" id="KW-0004">4Fe-4S</keyword>
<dbReference type="SUPFAM" id="SSF102114">
    <property type="entry name" value="Radical SAM enzymes"/>
    <property type="match status" value="1"/>
</dbReference>
<evidence type="ECO:0000256" key="2">
    <source>
        <dbReference type="ARBA" id="ARBA00022485"/>
    </source>
</evidence>
<dbReference type="InterPro" id="IPR017200">
    <property type="entry name" value="PqqE-like"/>
</dbReference>
<dbReference type="PIRSF" id="PIRSF037420">
    <property type="entry name" value="PQQ_syn_pqqE"/>
    <property type="match status" value="1"/>
</dbReference>
<sequence>MENRQDSQVVGLWATPTMVAYEAKYAPHHLTIETTGRCVGACVYCYSSSTPDSGQVMPAEKVFELIDEGVELGVNGIVWHGGDPITHPRWDDFMGYAADRGLVNVCILVNPMSFTRARSRRLTELPLESVVVHIDAIDQAIYDQVHTAPQTLQQKLKGHRTLLEAGFPPEKTIGCITLTHQTASCVEQTIDYFVDEMKASFVEFVTFKTVGFAANRGLDHLEPTLEEVRRALEYRAQKLNAPDLLRIGCSDGRHLCRGYILIKDDGAVTPCCLLQDLVVGNVYEERLSEIFRKHRQLLLYDFEIQGPCGECENNDVCIGCRANAHYYLGDIQASDPKCWLNPTSRQGPYLESKG</sequence>
<dbReference type="PROSITE" id="PS51918">
    <property type="entry name" value="RADICAL_SAM"/>
    <property type="match status" value="1"/>
</dbReference>
<proteinExistence type="predicted"/>
<feature type="domain" description="Radical SAM core" evidence="7">
    <location>
        <begin position="24"/>
        <end position="243"/>
    </location>
</feature>
<dbReference type="EMBL" id="JACPRF010000247">
    <property type="protein sequence ID" value="MBI2876853.1"/>
    <property type="molecule type" value="Genomic_DNA"/>
</dbReference>
<dbReference type="CDD" id="cd01335">
    <property type="entry name" value="Radical_SAM"/>
    <property type="match status" value="1"/>
</dbReference>
<reference evidence="8" key="1">
    <citation type="submission" date="2020-07" db="EMBL/GenBank/DDBJ databases">
        <title>Huge and variable diversity of episymbiotic CPR bacteria and DPANN archaea in groundwater ecosystems.</title>
        <authorList>
            <person name="He C.Y."/>
            <person name="Keren R."/>
            <person name="Whittaker M."/>
            <person name="Farag I.F."/>
            <person name="Doudna J."/>
            <person name="Cate J.H.D."/>
            <person name="Banfield J.F."/>
        </authorList>
    </citation>
    <scope>NUCLEOTIDE SEQUENCE</scope>
    <source>
        <strain evidence="8">NC_groundwater_672_Ag_B-0.1um_62_36</strain>
    </source>
</reference>
<dbReference type="InterPro" id="IPR006638">
    <property type="entry name" value="Elp3/MiaA/NifB-like_rSAM"/>
</dbReference>
<dbReference type="InterPro" id="IPR007197">
    <property type="entry name" value="rSAM"/>
</dbReference>
<dbReference type="GO" id="GO:0051539">
    <property type="term" value="F:4 iron, 4 sulfur cluster binding"/>
    <property type="evidence" value="ECO:0007669"/>
    <property type="project" value="UniProtKB-KW"/>
</dbReference>
<evidence type="ECO:0000256" key="6">
    <source>
        <dbReference type="ARBA" id="ARBA00023014"/>
    </source>
</evidence>
<name>A0A932FWT7_UNCTE</name>
<keyword evidence="3" id="KW-0949">S-adenosyl-L-methionine</keyword>
<accession>A0A932FWT7</accession>
<evidence type="ECO:0000256" key="4">
    <source>
        <dbReference type="ARBA" id="ARBA00022723"/>
    </source>
</evidence>
<evidence type="ECO:0000313" key="8">
    <source>
        <dbReference type="EMBL" id="MBI2876853.1"/>
    </source>
</evidence>
<keyword evidence="6" id="KW-0411">Iron-sulfur</keyword>
<dbReference type="PANTHER" id="PTHR11228">
    <property type="entry name" value="RADICAL SAM DOMAIN PROTEIN"/>
    <property type="match status" value="1"/>
</dbReference>
<evidence type="ECO:0000256" key="1">
    <source>
        <dbReference type="ARBA" id="ARBA00001966"/>
    </source>
</evidence>
<dbReference type="Gene3D" id="3.20.20.70">
    <property type="entry name" value="Aldolase class I"/>
    <property type="match status" value="1"/>
</dbReference>
<dbReference type="AlphaFoldDB" id="A0A932FWT7"/>
<dbReference type="SMART" id="SM00729">
    <property type="entry name" value="Elp3"/>
    <property type="match status" value="1"/>
</dbReference>
<protein>
    <submittedName>
        <fullName evidence="8">Radical SAM protein</fullName>
    </submittedName>
</protein>
<evidence type="ECO:0000313" key="9">
    <source>
        <dbReference type="Proteomes" id="UP000769766"/>
    </source>
</evidence>
<dbReference type="InterPro" id="IPR013785">
    <property type="entry name" value="Aldolase_TIM"/>
</dbReference>
<dbReference type="SFLD" id="SFLDG01067">
    <property type="entry name" value="SPASM/twitch_domain_containing"/>
    <property type="match status" value="1"/>
</dbReference>
<keyword evidence="4" id="KW-0479">Metal-binding</keyword>
<dbReference type="GO" id="GO:0003824">
    <property type="term" value="F:catalytic activity"/>
    <property type="evidence" value="ECO:0007669"/>
    <property type="project" value="InterPro"/>
</dbReference>
<comment type="caution">
    <text evidence="8">The sequence shown here is derived from an EMBL/GenBank/DDBJ whole genome shotgun (WGS) entry which is preliminary data.</text>
</comment>
<dbReference type="Proteomes" id="UP000769766">
    <property type="component" value="Unassembled WGS sequence"/>
</dbReference>
<dbReference type="InterPro" id="IPR058240">
    <property type="entry name" value="rSAM_sf"/>
</dbReference>
<dbReference type="Pfam" id="PF13186">
    <property type="entry name" value="SPASM"/>
    <property type="match status" value="1"/>
</dbReference>